<dbReference type="RefSeq" id="WP_255916833.1">
    <property type="nucleotide sequence ID" value="NZ_JANFQO010000041.1"/>
</dbReference>
<keyword evidence="4 6" id="KW-0804">Transcription</keyword>
<evidence type="ECO:0000313" key="16">
    <source>
        <dbReference type="Proteomes" id="UP001165498"/>
    </source>
</evidence>
<dbReference type="Gene3D" id="2.40.50.100">
    <property type="match status" value="1"/>
</dbReference>
<dbReference type="InterPro" id="IPR042107">
    <property type="entry name" value="DNA-dir_RNA_pol_bsu_ext_1_sf"/>
</dbReference>
<evidence type="ECO:0000259" key="14">
    <source>
        <dbReference type="Pfam" id="PF10385"/>
    </source>
</evidence>
<dbReference type="Proteomes" id="UP001165498">
    <property type="component" value="Unassembled WGS sequence"/>
</dbReference>
<dbReference type="InterPro" id="IPR014724">
    <property type="entry name" value="RNA_pol_RPB2_OB-fold"/>
</dbReference>
<dbReference type="InterPro" id="IPR007121">
    <property type="entry name" value="RNA_pol_bsu_CS"/>
</dbReference>
<keyword evidence="16" id="KW-1185">Reference proteome</keyword>
<dbReference type="Gene3D" id="2.40.270.10">
    <property type="entry name" value="DNA-directed RNA polymerase, subunit 2, domain 6"/>
    <property type="match status" value="1"/>
</dbReference>
<feature type="domain" description="DNA-directed RNA polymerase beta subunit external 1" evidence="14">
    <location>
        <begin position="621"/>
        <end position="686"/>
    </location>
</feature>
<dbReference type="InterPro" id="IPR037033">
    <property type="entry name" value="DNA-dir_RNAP_su2_hyb_sf"/>
</dbReference>
<evidence type="ECO:0000259" key="10">
    <source>
        <dbReference type="Pfam" id="PF04560"/>
    </source>
</evidence>
<evidence type="ECO:0000256" key="8">
    <source>
        <dbReference type="RuleBase" id="RU363031"/>
    </source>
</evidence>
<keyword evidence="3 6" id="KW-0548">Nucleotidyltransferase</keyword>
<dbReference type="SUPFAM" id="SSF64484">
    <property type="entry name" value="beta and beta-prime subunits of DNA dependent RNA-polymerase"/>
    <property type="match status" value="1"/>
</dbReference>
<keyword evidence="2 6" id="KW-0808">Transferase</keyword>
<dbReference type="EMBL" id="JANFQO010000041">
    <property type="protein sequence ID" value="MCQ4167650.1"/>
    <property type="molecule type" value="Genomic_DNA"/>
</dbReference>
<dbReference type="InterPro" id="IPR019462">
    <property type="entry name" value="DNA-dir_RNA_pol_bsu_external_1"/>
</dbReference>
<evidence type="ECO:0000259" key="12">
    <source>
        <dbReference type="Pfam" id="PF04563"/>
    </source>
</evidence>
<dbReference type="InterPro" id="IPR010243">
    <property type="entry name" value="RNA_pol_bsu_bac"/>
</dbReference>
<keyword evidence="1 6" id="KW-0240">DNA-directed RNA polymerase</keyword>
<dbReference type="PROSITE" id="PS01166">
    <property type="entry name" value="RNA_POL_BETA"/>
    <property type="match status" value="1"/>
</dbReference>
<dbReference type="GO" id="GO:0000428">
    <property type="term" value="C:DNA-directed RNA polymerase complex"/>
    <property type="evidence" value="ECO:0007669"/>
    <property type="project" value="UniProtKB-KW"/>
</dbReference>
<dbReference type="Pfam" id="PF04563">
    <property type="entry name" value="RNA_pol_Rpb2_1"/>
    <property type="match status" value="1"/>
</dbReference>
<evidence type="ECO:0000259" key="9">
    <source>
        <dbReference type="Pfam" id="PF00562"/>
    </source>
</evidence>
<dbReference type="NCBIfam" id="TIGR02013">
    <property type="entry name" value="rpoB"/>
    <property type="match status" value="1"/>
</dbReference>
<reference evidence="15" key="1">
    <citation type="submission" date="2022-07" db="EMBL/GenBank/DDBJ databases">
        <title>Tahibacter sp., a new gammaproteobacterium isolated from the silt sample collected at pig farm.</title>
        <authorList>
            <person name="Chen H."/>
        </authorList>
    </citation>
    <scope>NUCLEOTIDE SEQUENCE</scope>
    <source>
        <strain evidence="15">P2K</strain>
    </source>
</reference>
<comment type="catalytic activity">
    <reaction evidence="5 6 8">
        <text>RNA(n) + a ribonucleoside 5'-triphosphate = RNA(n+1) + diphosphate</text>
        <dbReference type="Rhea" id="RHEA:21248"/>
        <dbReference type="Rhea" id="RHEA-COMP:14527"/>
        <dbReference type="Rhea" id="RHEA-COMP:17342"/>
        <dbReference type="ChEBI" id="CHEBI:33019"/>
        <dbReference type="ChEBI" id="CHEBI:61557"/>
        <dbReference type="ChEBI" id="CHEBI:140395"/>
        <dbReference type="EC" id="2.7.7.6"/>
    </reaction>
</comment>
<dbReference type="InterPro" id="IPR007645">
    <property type="entry name" value="RNA_pol_Rpb2_3"/>
</dbReference>
<feature type="domain" description="RNA polymerase Rpb2" evidence="11">
    <location>
        <begin position="366"/>
        <end position="422"/>
    </location>
</feature>
<evidence type="ECO:0000256" key="7">
    <source>
        <dbReference type="RuleBase" id="RU000434"/>
    </source>
</evidence>
<dbReference type="Pfam" id="PF04565">
    <property type="entry name" value="RNA_pol_Rpb2_3"/>
    <property type="match status" value="1"/>
</dbReference>
<dbReference type="InterPro" id="IPR037034">
    <property type="entry name" value="RNA_pol_Rpb2_2_sf"/>
</dbReference>
<dbReference type="Gene3D" id="3.90.1110.10">
    <property type="entry name" value="RNA polymerase Rpb2, domain 2"/>
    <property type="match status" value="1"/>
</dbReference>
<dbReference type="NCBIfam" id="NF001616">
    <property type="entry name" value="PRK00405.1"/>
    <property type="match status" value="1"/>
</dbReference>
<evidence type="ECO:0000256" key="5">
    <source>
        <dbReference type="ARBA" id="ARBA00048552"/>
    </source>
</evidence>
<organism evidence="15 16">
    <name type="scientific">Tahibacter harae</name>
    <dbReference type="NCBI Taxonomy" id="2963937"/>
    <lineage>
        <taxon>Bacteria</taxon>
        <taxon>Pseudomonadati</taxon>
        <taxon>Pseudomonadota</taxon>
        <taxon>Gammaproteobacteria</taxon>
        <taxon>Lysobacterales</taxon>
        <taxon>Rhodanobacteraceae</taxon>
        <taxon>Tahibacter</taxon>
    </lineage>
</organism>
<dbReference type="InterPro" id="IPR007642">
    <property type="entry name" value="RNA_pol_Rpb2_2"/>
</dbReference>
<evidence type="ECO:0000256" key="6">
    <source>
        <dbReference type="HAMAP-Rule" id="MF_01321"/>
    </source>
</evidence>
<evidence type="ECO:0000256" key="4">
    <source>
        <dbReference type="ARBA" id="ARBA00023163"/>
    </source>
</evidence>
<comment type="function">
    <text evidence="6 8">DNA-dependent RNA polymerase catalyzes the transcription of DNA into RNA using the four ribonucleoside triphosphates as substrates.</text>
</comment>
<dbReference type="Pfam" id="PF00562">
    <property type="entry name" value="RNA_pol_Rpb2_6"/>
    <property type="match status" value="1"/>
</dbReference>
<dbReference type="CDD" id="cd00653">
    <property type="entry name" value="RNA_pol_B_RPB2"/>
    <property type="match status" value="1"/>
</dbReference>
<comment type="similarity">
    <text evidence="6 7">Belongs to the RNA polymerase beta chain family.</text>
</comment>
<name>A0ABT1QZD4_9GAMM</name>
<feature type="domain" description="RNA polymerase Rpb2" evidence="13">
    <location>
        <begin position="543"/>
        <end position="610"/>
    </location>
</feature>
<feature type="domain" description="RNA polymerase Rpb2" evidence="11">
    <location>
        <begin position="159"/>
        <end position="229"/>
    </location>
</feature>
<accession>A0ABT1QZD4</accession>
<evidence type="ECO:0000259" key="13">
    <source>
        <dbReference type="Pfam" id="PF04565"/>
    </source>
</evidence>
<evidence type="ECO:0000313" key="15">
    <source>
        <dbReference type="EMBL" id="MCQ4167650.1"/>
    </source>
</evidence>
<feature type="domain" description="DNA-directed RNA polymerase subunit 2 hybrid-binding" evidence="9">
    <location>
        <begin position="748"/>
        <end position="1309"/>
    </location>
</feature>
<proteinExistence type="inferred from homology"/>
<feature type="domain" description="RNA polymerase beta subunit protrusion" evidence="12">
    <location>
        <begin position="27"/>
        <end position="529"/>
    </location>
</feature>
<sequence length="1388" mass="155276">MTYSFTQKKRIRKDFGKRPVVLDVPFLLAIQVDSYREFLQLDAGGITAREDKGLHAALKSVFPITSYSGNAALEYVSYRLGEPPFDERECRQRGMSYGAPLRVTVRLVIYDRESPANNKAIKYVKEQEVYMGELPLMTDTGTFIVNGTERVIVSQLHRSPGVFFDHDRGKTHSSGKLLFSARVIPYRGSWLDFEFDPKDCLFTRIDRRRKLPVTVLLRALGYTNAEMLDLFFEKNVFTLGKQGGAELELVAERLRGETLNFDLRAGERVVVEAGKRITARHVRELQKEAIGSLEVPDDYLLGRILAHDVIDKKTGELLALANEELNESLLEKFRKGGVDKIATLWVNDLDRGPYISSTLRIDSTKTPLEALVEIYRMMRPGEPPTKEAAQNLFFNLFFTFERYDLDRVGRMKFNRRVGRKDDNGPGILYDYKYLSERNDENSKQLVKELGQTSDILDVIRTLCEIRNGRGVVDDIDHLGNRRVRSVGEMAENVFRIGLVRVERAVKERLSLAESEGLTPQELINAKPVAAAIKEFFGSSQLSQFMDQNNPLSEVTHKRRVSALGPGGLTRERAGFEVRDVHPTHYGRVCTIETPEGPNIGLINSLAVYARTNDYGFLETPYRRVADGKITNEVDYLSAIGEGEFVIAQANSPMTEEGRFVDEYVACRYRGESELRLASDVHYMDVSPMQTVSVAAALVPFLEHDDANRALMGANMQRQAVPTLRAEKPLVGTGIERAVARDSGVLVLAKRGGVIDQVDAGRIVVRAHESEVGDNDAGVDIYTLTKYTRSNQNTCMNQRPLVKVGDIVAAGDALADGPSTDIGELALGQNMLIAFMPWNGYNFEDSILISERVVEEDRYTTIHIEELSCVARDTKLGPEEITADIPNVGEQALSRLDESGVVYIGAEVKAGDILVGKVTPKGESQLTPEEKLLRAIFGEKASDVKDSSLRVPPGMDGTVIDVQVFTRDGIEKDKRARQIEEMEVKRVKKDFDDQFRILESAIYARLRSALIGKTANHGPNGLKKGAEITNEYLDELKKDEWFKLSVKDDDAAEFLERAAEQIRRHREEFDRRFKEKQAKITQGDDLAPGVLKMVKVYLAVKRRIQPGDKMAGRHGNKGVVSMIVPVEDMPFSADGRPIDIVLNPLGVPSRMNIGQVLEVHLGWAAKGLGHKIEAMLAANEKASELRKFIDQIYNHDKGSYGKDRVELDQFNDDELKVLAKNLTKGVPMATPVFDGAFEEEIKHMLQLAGLPESGQTILIDGRTGEAFDRPVTVGYMHMLKLNHLVDDKMHARSTGPYSLVTQQPLGGKAQFGGQRFGEMEVWALEAYGAAYTLQEMLTVKSDDVPGRNQMYKNIVDGNHEMVAGMPESFNVLVKEIRSLGINIELEETK</sequence>
<evidence type="ECO:0000256" key="2">
    <source>
        <dbReference type="ARBA" id="ARBA00022679"/>
    </source>
</evidence>
<feature type="domain" description="RNA polymerase Rpb2" evidence="11">
    <location>
        <begin position="451"/>
        <end position="484"/>
    </location>
</feature>
<dbReference type="EC" id="2.7.7.6" evidence="6 8"/>
<dbReference type="Pfam" id="PF04560">
    <property type="entry name" value="RNA_pol_Rpb2_7"/>
    <property type="match status" value="1"/>
</dbReference>
<evidence type="ECO:0000259" key="11">
    <source>
        <dbReference type="Pfam" id="PF04561"/>
    </source>
</evidence>
<gene>
    <name evidence="6 15" type="primary">rpoB</name>
    <name evidence="15" type="ORF">NM961_23325</name>
</gene>
<dbReference type="GO" id="GO:0003899">
    <property type="term" value="F:DNA-directed RNA polymerase activity"/>
    <property type="evidence" value="ECO:0007669"/>
    <property type="project" value="UniProtKB-EC"/>
</dbReference>
<dbReference type="Gene3D" id="3.90.1100.10">
    <property type="match status" value="2"/>
</dbReference>
<dbReference type="InterPro" id="IPR007641">
    <property type="entry name" value="RNA_pol_Rpb2_7"/>
</dbReference>
<dbReference type="Gene3D" id="3.90.1800.10">
    <property type="entry name" value="RNA polymerase alpha subunit dimerisation domain"/>
    <property type="match status" value="1"/>
</dbReference>
<evidence type="ECO:0000256" key="3">
    <source>
        <dbReference type="ARBA" id="ARBA00022695"/>
    </source>
</evidence>
<feature type="domain" description="RNA polymerase Rpb2" evidence="10">
    <location>
        <begin position="1311"/>
        <end position="1385"/>
    </location>
</feature>
<dbReference type="InterPro" id="IPR007120">
    <property type="entry name" value="DNA-dir_RNAP_su2_dom"/>
</dbReference>
<evidence type="ECO:0000256" key="1">
    <source>
        <dbReference type="ARBA" id="ARBA00022478"/>
    </source>
</evidence>
<dbReference type="Gene3D" id="2.40.50.150">
    <property type="match status" value="1"/>
</dbReference>
<dbReference type="Gene3D" id="2.30.150.10">
    <property type="entry name" value="DNA-directed RNA polymerase, beta subunit, external 1 domain"/>
    <property type="match status" value="1"/>
</dbReference>
<protein>
    <recommendedName>
        <fullName evidence="6 8">DNA-directed RNA polymerase subunit beta</fullName>
        <shortName evidence="6">RNAP subunit beta</shortName>
        <ecNumber evidence="6 8">2.7.7.6</ecNumber>
    </recommendedName>
    <alternativeName>
        <fullName evidence="6">RNA polymerase subunit beta</fullName>
    </alternativeName>
    <alternativeName>
        <fullName evidence="6">Transcriptase subunit beta</fullName>
    </alternativeName>
</protein>
<dbReference type="Pfam" id="PF04561">
    <property type="entry name" value="RNA_pol_Rpb2_2"/>
    <property type="match status" value="3"/>
</dbReference>
<dbReference type="InterPro" id="IPR007644">
    <property type="entry name" value="RNA_pol_bsu_protrusion"/>
</dbReference>
<comment type="subunit">
    <text evidence="6 8">The RNAP catalytic core consists of 2 alpha, 1 beta, 1 beta' and 1 omega subunit. When a sigma factor is associated with the core the holoenzyme is formed, which can initiate transcription.</text>
</comment>
<comment type="caution">
    <text evidence="15">The sequence shown here is derived from an EMBL/GenBank/DDBJ whole genome shotgun (WGS) entry which is preliminary data.</text>
</comment>
<dbReference type="Pfam" id="PF10385">
    <property type="entry name" value="RNA_pol_Rpb2_45"/>
    <property type="match status" value="1"/>
</dbReference>
<dbReference type="InterPro" id="IPR015712">
    <property type="entry name" value="DNA-dir_RNA_pol_su2"/>
</dbReference>
<dbReference type="PANTHER" id="PTHR20856">
    <property type="entry name" value="DNA-DIRECTED RNA POLYMERASE I SUBUNIT 2"/>
    <property type="match status" value="1"/>
</dbReference>
<dbReference type="HAMAP" id="MF_01321">
    <property type="entry name" value="RNApol_bact_RpoB"/>
    <property type="match status" value="1"/>
</dbReference>